<dbReference type="KEGG" id="iis:EYM_00445"/>
<organism evidence="1 2">
    <name type="scientific">Ignicoccus islandicus DSM 13165</name>
    <dbReference type="NCBI Taxonomy" id="940295"/>
    <lineage>
        <taxon>Archaea</taxon>
        <taxon>Thermoproteota</taxon>
        <taxon>Thermoprotei</taxon>
        <taxon>Desulfurococcales</taxon>
        <taxon>Desulfurococcaceae</taxon>
        <taxon>Ignicoccus</taxon>
    </lineage>
</organism>
<dbReference type="InterPro" id="IPR017006">
    <property type="entry name" value="UCP032756"/>
</dbReference>
<dbReference type="RefSeq" id="WP_075049170.1">
    <property type="nucleotide sequence ID" value="NZ_CP006867.1"/>
</dbReference>
<sequence length="140" mass="16069">MKLVVISHDPDSGTNVVVLDNELNKVVKLKALTVLENEWNPDLGEFSVLRDNLELEYQLPLKKEQYEVLKNFNMRKEGKTVKVSIPYYVIMYPKYGYEGSPYVIYLISPYLEDAIEDLKALAQQASTGVAQEPQELLEEE</sequence>
<evidence type="ECO:0008006" key="3">
    <source>
        <dbReference type="Google" id="ProtNLM"/>
    </source>
</evidence>
<dbReference type="EMBL" id="CP006867">
    <property type="protein sequence ID" value="ALU12111.1"/>
    <property type="molecule type" value="Genomic_DNA"/>
</dbReference>
<gene>
    <name evidence="1" type="ORF">EYM_00445</name>
</gene>
<reference evidence="1 2" key="1">
    <citation type="submission" date="2013-11" db="EMBL/GenBank/DDBJ databases">
        <title>Comparative genomics of Ignicoccus.</title>
        <authorList>
            <person name="Podar M."/>
        </authorList>
    </citation>
    <scope>NUCLEOTIDE SEQUENCE [LARGE SCALE GENOMIC DNA]</scope>
    <source>
        <strain evidence="1 2">DSM 13165</strain>
    </source>
</reference>
<protein>
    <recommendedName>
        <fullName evidence="3">DUF2286 domain-containing protein</fullName>
    </recommendedName>
</protein>
<dbReference type="OrthoDB" id="380018at2157"/>
<dbReference type="AlphaFoldDB" id="A0A0U3FP58"/>
<evidence type="ECO:0000313" key="2">
    <source>
        <dbReference type="Proteomes" id="UP000060778"/>
    </source>
</evidence>
<accession>A0A0U3FP58</accession>
<evidence type="ECO:0000313" key="1">
    <source>
        <dbReference type="EMBL" id="ALU12111.1"/>
    </source>
</evidence>
<dbReference type="STRING" id="940295.EYM_00445"/>
<dbReference type="Proteomes" id="UP000060778">
    <property type="component" value="Chromosome"/>
</dbReference>
<dbReference type="GeneID" id="30679509"/>
<name>A0A0U3FP58_9CREN</name>
<keyword evidence="2" id="KW-1185">Reference proteome</keyword>
<dbReference type="Pfam" id="PF10051">
    <property type="entry name" value="DUF2286"/>
    <property type="match status" value="1"/>
</dbReference>
<proteinExistence type="predicted"/>